<proteinExistence type="predicted"/>
<reference evidence="1 2" key="1">
    <citation type="submission" date="2015-01" db="EMBL/GenBank/DDBJ databases">
        <title>The Genome Sequence of Exophiala sideris CBS121828.</title>
        <authorList>
            <consortium name="The Broad Institute Genomics Platform"/>
            <person name="Cuomo C."/>
            <person name="de Hoog S."/>
            <person name="Gorbushina A."/>
            <person name="Stielow B."/>
            <person name="Teixiera M."/>
            <person name="Abouelleil A."/>
            <person name="Chapman S.B."/>
            <person name="Priest M."/>
            <person name="Young S.K."/>
            <person name="Wortman J."/>
            <person name="Nusbaum C."/>
            <person name="Birren B."/>
        </authorList>
    </citation>
    <scope>NUCLEOTIDE SEQUENCE [LARGE SCALE GENOMIC DNA]</scope>
    <source>
        <strain evidence="1 2">CBS 121828</strain>
    </source>
</reference>
<organism evidence="1 2">
    <name type="scientific">Exophiala sideris</name>
    <dbReference type="NCBI Taxonomy" id="1016849"/>
    <lineage>
        <taxon>Eukaryota</taxon>
        <taxon>Fungi</taxon>
        <taxon>Dikarya</taxon>
        <taxon>Ascomycota</taxon>
        <taxon>Pezizomycotina</taxon>
        <taxon>Eurotiomycetes</taxon>
        <taxon>Chaetothyriomycetidae</taxon>
        <taxon>Chaetothyriales</taxon>
        <taxon>Herpotrichiellaceae</taxon>
        <taxon>Exophiala</taxon>
    </lineage>
</organism>
<gene>
    <name evidence="1" type="ORF">PV11_03149</name>
</gene>
<dbReference type="AlphaFoldDB" id="A0A0D1WFS6"/>
<evidence type="ECO:0000313" key="1">
    <source>
        <dbReference type="EMBL" id="KIV87615.1"/>
    </source>
</evidence>
<evidence type="ECO:0000313" key="2">
    <source>
        <dbReference type="Proteomes" id="UP000053599"/>
    </source>
</evidence>
<accession>A0A0D1WFS6</accession>
<dbReference type="Proteomes" id="UP000053599">
    <property type="component" value="Unassembled WGS sequence"/>
</dbReference>
<sequence length="176" mass="19373">MSSVCLFDSDYCRWLVSRYPFALFVTVGLFTPSSHFAKSSAPASTDIGGSGTLTWTAPTLLLSLLAYNLTFNKHNSSQAIRSIVDALQDGESHPTNYPKGCLAHGLDALHADPADLRRQRAVDGPHWTTHTLDDWTWPSDLELCNTIANNMTCISEPRFVTPYSPGYLGGHQNRSK</sequence>
<protein>
    <submittedName>
        <fullName evidence="1">Uncharacterized protein</fullName>
    </submittedName>
</protein>
<dbReference type="HOGENOM" id="CLU_1525169_0_0_1"/>
<name>A0A0D1WFS6_9EURO</name>
<dbReference type="EMBL" id="KN846951">
    <property type="protein sequence ID" value="KIV87615.1"/>
    <property type="molecule type" value="Genomic_DNA"/>
</dbReference>